<protein>
    <recommendedName>
        <fullName evidence="3">F-box domain-containing protein</fullName>
    </recommendedName>
</protein>
<sequence>MYNDELPPELVRQVARHLKDDRRSLQTASLISSTFRGPFQEILFEELQLECPDSTRPKSYHPGPLLLSIIEQSPFLAKYVKAISIKDNVPGYSCRAPGWFGKDKVLPCVLREILSFGRIKKFELAVGPPSFLVQPKLWNELSDLHVEVLLKMCQSPSLTTLTLIRVPIELSYLCPPSLKHLAVKETFEMDSALPPDSSTSEPRGETRIQELHICPVTDISKKFDISHLQSLKAALYLDCPAEVVVLCRLLKRCGSSLRTLSVADDRPSIFG</sequence>
<evidence type="ECO:0000313" key="1">
    <source>
        <dbReference type="EMBL" id="TFK18777.1"/>
    </source>
</evidence>
<keyword evidence="2" id="KW-1185">Reference proteome</keyword>
<gene>
    <name evidence="1" type="ORF">FA15DRAFT_242878</name>
</gene>
<dbReference type="OrthoDB" id="2745898at2759"/>
<dbReference type="AlphaFoldDB" id="A0A5C3KG08"/>
<reference evidence="1 2" key="1">
    <citation type="journal article" date="2019" name="Nat. Ecol. Evol.">
        <title>Megaphylogeny resolves global patterns of mushroom evolution.</title>
        <authorList>
            <person name="Varga T."/>
            <person name="Krizsan K."/>
            <person name="Foldi C."/>
            <person name="Dima B."/>
            <person name="Sanchez-Garcia M."/>
            <person name="Sanchez-Ramirez S."/>
            <person name="Szollosi G.J."/>
            <person name="Szarkandi J.G."/>
            <person name="Papp V."/>
            <person name="Albert L."/>
            <person name="Andreopoulos W."/>
            <person name="Angelini C."/>
            <person name="Antonin V."/>
            <person name="Barry K.W."/>
            <person name="Bougher N.L."/>
            <person name="Buchanan P."/>
            <person name="Buyck B."/>
            <person name="Bense V."/>
            <person name="Catcheside P."/>
            <person name="Chovatia M."/>
            <person name="Cooper J."/>
            <person name="Damon W."/>
            <person name="Desjardin D."/>
            <person name="Finy P."/>
            <person name="Geml J."/>
            <person name="Haridas S."/>
            <person name="Hughes K."/>
            <person name="Justo A."/>
            <person name="Karasinski D."/>
            <person name="Kautmanova I."/>
            <person name="Kiss B."/>
            <person name="Kocsube S."/>
            <person name="Kotiranta H."/>
            <person name="LaButti K.M."/>
            <person name="Lechner B.E."/>
            <person name="Liimatainen K."/>
            <person name="Lipzen A."/>
            <person name="Lukacs Z."/>
            <person name="Mihaltcheva S."/>
            <person name="Morgado L.N."/>
            <person name="Niskanen T."/>
            <person name="Noordeloos M.E."/>
            <person name="Ohm R.A."/>
            <person name="Ortiz-Santana B."/>
            <person name="Ovrebo C."/>
            <person name="Racz N."/>
            <person name="Riley R."/>
            <person name="Savchenko A."/>
            <person name="Shiryaev A."/>
            <person name="Soop K."/>
            <person name="Spirin V."/>
            <person name="Szebenyi C."/>
            <person name="Tomsovsky M."/>
            <person name="Tulloss R.E."/>
            <person name="Uehling J."/>
            <person name="Grigoriev I.V."/>
            <person name="Vagvolgyi C."/>
            <person name="Papp T."/>
            <person name="Martin F.M."/>
            <person name="Miettinen O."/>
            <person name="Hibbett D.S."/>
            <person name="Nagy L.G."/>
        </authorList>
    </citation>
    <scope>NUCLEOTIDE SEQUENCE [LARGE SCALE GENOMIC DNA]</scope>
    <source>
        <strain evidence="1 2">CBS 121175</strain>
    </source>
</reference>
<evidence type="ECO:0008006" key="3">
    <source>
        <dbReference type="Google" id="ProtNLM"/>
    </source>
</evidence>
<dbReference type="EMBL" id="ML210379">
    <property type="protein sequence ID" value="TFK18777.1"/>
    <property type="molecule type" value="Genomic_DNA"/>
</dbReference>
<proteinExistence type="predicted"/>
<evidence type="ECO:0000313" key="2">
    <source>
        <dbReference type="Proteomes" id="UP000307440"/>
    </source>
</evidence>
<organism evidence="1 2">
    <name type="scientific">Coprinopsis marcescibilis</name>
    <name type="common">Agaric fungus</name>
    <name type="synonym">Psathyrella marcescibilis</name>
    <dbReference type="NCBI Taxonomy" id="230819"/>
    <lineage>
        <taxon>Eukaryota</taxon>
        <taxon>Fungi</taxon>
        <taxon>Dikarya</taxon>
        <taxon>Basidiomycota</taxon>
        <taxon>Agaricomycotina</taxon>
        <taxon>Agaricomycetes</taxon>
        <taxon>Agaricomycetidae</taxon>
        <taxon>Agaricales</taxon>
        <taxon>Agaricineae</taxon>
        <taxon>Psathyrellaceae</taxon>
        <taxon>Coprinopsis</taxon>
    </lineage>
</organism>
<dbReference type="Proteomes" id="UP000307440">
    <property type="component" value="Unassembled WGS sequence"/>
</dbReference>
<accession>A0A5C3KG08</accession>
<name>A0A5C3KG08_COPMA</name>